<protein>
    <submittedName>
        <fullName evidence="1">Uncharacterized protein</fullName>
    </submittedName>
</protein>
<accession>A0A251UQQ5</accession>
<dbReference type="InParanoid" id="A0A251UQQ5"/>
<dbReference type="AlphaFoldDB" id="A0A251UQQ5"/>
<evidence type="ECO:0000313" key="2">
    <source>
        <dbReference type="Proteomes" id="UP000215914"/>
    </source>
</evidence>
<organism evidence="1 2">
    <name type="scientific">Helianthus annuus</name>
    <name type="common">Common sunflower</name>
    <dbReference type="NCBI Taxonomy" id="4232"/>
    <lineage>
        <taxon>Eukaryota</taxon>
        <taxon>Viridiplantae</taxon>
        <taxon>Streptophyta</taxon>
        <taxon>Embryophyta</taxon>
        <taxon>Tracheophyta</taxon>
        <taxon>Spermatophyta</taxon>
        <taxon>Magnoliopsida</taxon>
        <taxon>eudicotyledons</taxon>
        <taxon>Gunneridae</taxon>
        <taxon>Pentapetalae</taxon>
        <taxon>asterids</taxon>
        <taxon>campanulids</taxon>
        <taxon>Asterales</taxon>
        <taxon>Asteraceae</taxon>
        <taxon>Asteroideae</taxon>
        <taxon>Heliantheae alliance</taxon>
        <taxon>Heliantheae</taxon>
        <taxon>Helianthus</taxon>
    </lineage>
</organism>
<dbReference type="EMBL" id="CM007894">
    <property type="protein sequence ID" value="OTG25399.1"/>
    <property type="molecule type" value="Genomic_DNA"/>
</dbReference>
<name>A0A251UQQ5_HELAN</name>
<gene>
    <name evidence="1" type="ORF">HannXRQ_Chr05g0147231</name>
</gene>
<reference evidence="2" key="1">
    <citation type="journal article" date="2017" name="Nature">
        <title>The sunflower genome provides insights into oil metabolism, flowering and Asterid evolution.</title>
        <authorList>
            <person name="Badouin H."/>
            <person name="Gouzy J."/>
            <person name="Grassa C.J."/>
            <person name="Murat F."/>
            <person name="Staton S.E."/>
            <person name="Cottret L."/>
            <person name="Lelandais-Briere C."/>
            <person name="Owens G.L."/>
            <person name="Carrere S."/>
            <person name="Mayjonade B."/>
            <person name="Legrand L."/>
            <person name="Gill N."/>
            <person name="Kane N.C."/>
            <person name="Bowers J.E."/>
            <person name="Hubner S."/>
            <person name="Bellec A."/>
            <person name="Berard A."/>
            <person name="Berges H."/>
            <person name="Blanchet N."/>
            <person name="Boniface M.C."/>
            <person name="Brunel D."/>
            <person name="Catrice O."/>
            <person name="Chaidir N."/>
            <person name="Claudel C."/>
            <person name="Donnadieu C."/>
            <person name="Faraut T."/>
            <person name="Fievet G."/>
            <person name="Helmstetter N."/>
            <person name="King M."/>
            <person name="Knapp S.J."/>
            <person name="Lai Z."/>
            <person name="Le Paslier M.C."/>
            <person name="Lippi Y."/>
            <person name="Lorenzon L."/>
            <person name="Mandel J.R."/>
            <person name="Marage G."/>
            <person name="Marchand G."/>
            <person name="Marquand E."/>
            <person name="Bret-Mestries E."/>
            <person name="Morien E."/>
            <person name="Nambeesan S."/>
            <person name="Nguyen T."/>
            <person name="Pegot-Espagnet P."/>
            <person name="Pouilly N."/>
            <person name="Raftis F."/>
            <person name="Sallet E."/>
            <person name="Schiex T."/>
            <person name="Thomas J."/>
            <person name="Vandecasteele C."/>
            <person name="Vares D."/>
            <person name="Vear F."/>
            <person name="Vautrin S."/>
            <person name="Crespi M."/>
            <person name="Mangin B."/>
            <person name="Burke J.M."/>
            <person name="Salse J."/>
            <person name="Munos S."/>
            <person name="Vincourt P."/>
            <person name="Rieseberg L.H."/>
            <person name="Langlade N.B."/>
        </authorList>
    </citation>
    <scope>NUCLEOTIDE SEQUENCE [LARGE SCALE GENOMIC DNA]</scope>
    <source>
        <strain evidence="2">cv. SF193</strain>
    </source>
</reference>
<evidence type="ECO:0000313" key="1">
    <source>
        <dbReference type="EMBL" id="OTG25399.1"/>
    </source>
</evidence>
<sequence>MNNLKVFDLKFNFSPQMTTDVSAAPEDHSRRSEPMKRNVRCDYHQQRAVTPCSFLENTPIPATHAKVKKDKFGERIATLQHMVSHYAKETPLCFREEEAPVQRETHTRKET</sequence>
<proteinExistence type="predicted"/>
<keyword evidence="2" id="KW-1185">Reference proteome</keyword>
<dbReference type="Proteomes" id="UP000215914">
    <property type="component" value="Chromosome 5"/>
</dbReference>